<dbReference type="AlphaFoldDB" id="A0A401G5W2"/>
<keyword evidence="9" id="KW-1185">Reference proteome</keyword>
<dbReference type="Pfam" id="PF04000">
    <property type="entry name" value="Sas10_Utp3"/>
    <property type="match status" value="1"/>
</dbReference>
<accession>A0A401G5W2</accession>
<evidence type="ECO:0000256" key="6">
    <source>
        <dbReference type="RuleBase" id="RU368003"/>
    </source>
</evidence>
<evidence type="ECO:0000256" key="3">
    <source>
        <dbReference type="ARBA" id="ARBA00022552"/>
    </source>
</evidence>
<comment type="function">
    <text evidence="6">Required for exosome-dependent processing of pre-rRNA and small nucleolar RNA (snRNA) precursors. Involved in processing of 35S pre-rRNA at the A0, A1 and A2 sites.</text>
</comment>
<dbReference type="InterPro" id="IPR007146">
    <property type="entry name" value="Sas10/Utp3/C1D"/>
</dbReference>
<gene>
    <name evidence="8" type="ORF">SCP_0104200</name>
</gene>
<evidence type="ECO:0000313" key="9">
    <source>
        <dbReference type="Proteomes" id="UP000287166"/>
    </source>
</evidence>
<name>A0A401G5W2_9APHY</name>
<evidence type="ECO:0000256" key="4">
    <source>
        <dbReference type="ARBA" id="ARBA00022884"/>
    </source>
</evidence>
<evidence type="ECO:0000313" key="8">
    <source>
        <dbReference type="EMBL" id="GBE77543.1"/>
    </source>
</evidence>
<protein>
    <recommendedName>
        <fullName evidence="6">Exosome complex protein</fullName>
    </recommendedName>
</protein>
<dbReference type="EMBL" id="BFAD01000001">
    <property type="protein sequence ID" value="GBE77543.1"/>
    <property type="molecule type" value="Genomic_DNA"/>
</dbReference>
<keyword evidence="4 6" id="KW-0694">RNA-binding</keyword>
<dbReference type="GO" id="GO:0003723">
    <property type="term" value="F:RNA binding"/>
    <property type="evidence" value="ECO:0007669"/>
    <property type="project" value="UniProtKB-UniRule"/>
</dbReference>
<dbReference type="STRING" id="139825.A0A401G5W2"/>
<proteinExistence type="inferred from homology"/>
<comment type="subcellular location">
    <subcellularLocation>
        <location evidence="1 6">Nucleus</location>
    </subcellularLocation>
</comment>
<dbReference type="GeneID" id="38774460"/>
<dbReference type="RefSeq" id="XP_027608456.1">
    <property type="nucleotide sequence ID" value="XM_027752655.1"/>
</dbReference>
<dbReference type="PANTHER" id="PTHR15341:SF3">
    <property type="entry name" value="NUCLEAR NUCLEIC ACID-BINDING PROTEIN C1D"/>
    <property type="match status" value="1"/>
</dbReference>
<dbReference type="GO" id="GO:0005730">
    <property type="term" value="C:nucleolus"/>
    <property type="evidence" value="ECO:0007669"/>
    <property type="project" value="TreeGrafter"/>
</dbReference>
<dbReference type="GO" id="GO:0003677">
    <property type="term" value="F:DNA binding"/>
    <property type="evidence" value="ECO:0007669"/>
    <property type="project" value="TreeGrafter"/>
</dbReference>
<dbReference type="OrthoDB" id="1421013at2759"/>
<evidence type="ECO:0000256" key="7">
    <source>
        <dbReference type="SAM" id="MobiDB-lite"/>
    </source>
</evidence>
<evidence type="ECO:0000256" key="2">
    <source>
        <dbReference type="ARBA" id="ARBA00009154"/>
    </source>
</evidence>
<dbReference type="InParanoid" id="A0A401G5W2"/>
<dbReference type="InterPro" id="IPR011082">
    <property type="entry name" value="Exosome-assoc_fac/DNA_repair"/>
</dbReference>
<dbReference type="Proteomes" id="UP000287166">
    <property type="component" value="Unassembled WGS sequence"/>
</dbReference>
<sequence length="295" mass="32553">METDTGKLHARLSLLNGALDDLETELEPLFAQTLPETVVGLETIQQAKLQVALPYLVYDLVFIYLRTRGIDPKTHPVIGELDRVRQYFDKLKNAEDPPKRTVAVDKGAANRFIKHAIAQVNTQRPPGDQEGPTHIRFNEDGDIRVPVKVTSKMLAREQYQKELKDIGSEEEEELEVIDVTRDAADDGIMNGNGKGKGKAKAVVDEDINDTSARKRRRPPIDPFAGYGDEPAQASKSAESLKRGKPTTEDIIMADGPNPGGDNHPISLKSAPEASTKKDKKAAKKAKKAKRRDTTN</sequence>
<feature type="region of interest" description="Disordered" evidence="7">
    <location>
        <begin position="186"/>
        <end position="295"/>
    </location>
</feature>
<keyword evidence="3 6" id="KW-0698">rRNA processing</keyword>
<evidence type="ECO:0000256" key="1">
    <source>
        <dbReference type="ARBA" id="ARBA00004123"/>
    </source>
</evidence>
<comment type="caution">
    <text evidence="8">The sequence shown here is derived from an EMBL/GenBank/DDBJ whole genome shotgun (WGS) entry which is preliminary data.</text>
</comment>
<keyword evidence="5 6" id="KW-0539">Nucleus</keyword>
<dbReference type="GO" id="GO:0000178">
    <property type="term" value="C:exosome (RNase complex)"/>
    <property type="evidence" value="ECO:0007669"/>
    <property type="project" value="TreeGrafter"/>
</dbReference>
<feature type="compositionally biased region" description="Basic residues" evidence="7">
    <location>
        <begin position="277"/>
        <end position="295"/>
    </location>
</feature>
<dbReference type="PANTHER" id="PTHR15341">
    <property type="entry name" value="SUN-COR STEROID HORMONE RECEPTOR CO-REPRESSOR"/>
    <property type="match status" value="1"/>
</dbReference>
<comment type="similarity">
    <text evidence="2 6">Belongs to the C1D family.</text>
</comment>
<feature type="compositionally biased region" description="Basic and acidic residues" evidence="7">
    <location>
        <begin position="238"/>
        <end position="247"/>
    </location>
</feature>
<reference evidence="8 9" key="1">
    <citation type="journal article" date="2018" name="Sci. Rep.">
        <title>Genome sequence of the cauliflower mushroom Sparassis crispa (Hanabiratake) and its association with beneficial usage.</title>
        <authorList>
            <person name="Kiyama R."/>
            <person name="Furutani Y."/>
            <person name="Kawaguchi K."/>
            <person name="Nakanishi T."/>
        </authorList>
    </citation>
    <scope>NUCLEOTIDE SEQUENCE [LARGE SCALE GENOMIC DNA]</scope>
</reference>
<organism evidence="8 9">
    <name type="scientific">Sparassis crispa</name>
    <dbReference type="NCBI Taxonomy" id="139825"/>
    <lineage>
        <taxon>Eukaryota</taxon>
        <taxon>Fungi</taxon>
        <taxon>Dikarya</taxon>
        <taxon>Basidiomycota</taxon>
        <taxon>Agaricomycotina</taxon>
        <taxon>Agaricomycetes</taxon>
        <taxon>Polyporales</taxon>
        <taxon>Sparassidaceae</taxon>
        <taxon>Sparassis</taxon>
    </lineage>
</organism>
<dbReference type="GO" id="GO:0000460">
    <property type="term" value="P:maturation of 5.8S rRNA"/>
    <property type="evidence" value="ECO:0007669"/>
    <property type="project" value="TreeGrafter"/>
</dbReference>
<evidence type="ECO:0000256" key="5">
    <source>
        <dbReference type="ARBA" id="ARBA00023242"/>
    </source>
</evidence>
<dbReference type="GO" id="GO:0010468">
    <property type="term" value="P:regulation of gene expression"/>
    <property type="evidence" value="ECO:0007669"/>
    <property type="project" value="TreeGrafter"/>
</dbReference>